<dbReference type="STRING" id="565034.BHWA1_02362"/>
<proteinExistence type="predicted"/>
<dbReference type="KEGG" id="bhy:BHWA1_02362"/>
<dbReference type="EMBL" id="CP001357">
    <property type="protein sequence ID" value="ACN84816.1"/>
    <property type="molecule type" value="Genomic_DNA"/>
</dbReference>
<gene>
    <name evidence="2" type="ordered locus">BHWA1_02362</name>
</gene>
<organism evidence="2 3">
    <name type="scientific">Brachyspira hyodysenteriae (strain ATCC 49526 / WA1)</name>
    <dbReference type="NCBI Taxonomy" id="565034"/>
    <lineage>
        <taxon>Bacteria</taxon>
        <taxon>Pseudomonadati</taxon>
        <taxon>Spirochaetota</taxon>
        <taxon>Spirochaetia</taxon>
        <taxon>Brachyspirales</taxon>
        <taxon>Brachyspiraceae</taxon>
        <taxon>Brachyspira</taxon>
    </lineage>
</organism>
<protein>
    <submittedName>
        <fullName evidence="2">Uncharacterized protein</fullName>
    </submittedName>
</protein>
<feature type="transmembrane region" description="Helical" evidence="1">
    <location>
        <begin position="7"/>
        <end position="28"/>
    </location>
</feature>
<dbReference type="Proteomes" id="UP000001803">
    <property type="component" value="Chromosome"/>
</dbReference>
<keyword evidence="1" id="KW-0472">Membrane</keyword>
<dbReference type="AlphaFoldDB" id="A0A3B6VLP3"/>
<evidence type="ECO:0000313" key="3">
    <source>
        <dbReference type="Proteomes" id="UP000001803"/>
    </source>
</evidence>
<reference evidence="2 3" key="1">
    <citation type="journal article" date="2009" name="PLoS ONE">
        <title>Genome sequence of the pathogenic intestinal spirochete Brachyspira hyodysenteriae reveals adaptations to its lifestyle in the porcine large intestine.</title>
        <authorList>
            <person name="Bellgard M.I."/>
            <person name="Wanchanthuek P."/>
            <person name="La T."/>
            <person name="Ryan K."/>
            <person name="Moolhuijzen P."/>
            <person name="Albertyn Z."/>
            <person name="Shaban B."/>
            <person name="Motro Y."/>
            <person name="Dunn D.S."/>
            <person name="Schibeci D."/>
            <person name="Hunter A."/>
            <person name="Barrero R."/>
            <person name="Phillips N.D."/>
            <person name="Hampson D.J."/>
        </authorList>
    </citation>
    <scope>NUCLEOTIDE SEQUENCE [LARGE SCALE GENOMIC DNA]</scope>
    <source>
        <strain evidence="3">ATCC 49526 / WA1</strain>
    </source>
</reference>
<keyword evidence="1" id="KW-0812">Transmembrane</keyword>
<sequence length="45" mass="5255">MVSIKNKIIFSFICCVLYIVCSLVPFFMNNLNINENNKNYVSNSY</sequence>
<evidence type="ECO:0000313" key="2">
    <source>
        <dbReference type="EMBL" id="ACN84816.1"/>
    </source>
</evidence>
<name>A0A3B6VLP3_BRAHW</name>
<keyword evidence="1" id="KW-1133">Transmembrane helix</keyword>
<keyword evidence="3" id="KW-1185">Reference proteome</keyword>
<evidence type="ECO:0000256" key="1">
    <source>
        <dbReference type="SAM" id="Phobius"/>
    </source>
</evidence>
<accession>A0A3B6VLP3</accession>